<evidence type="ECO:0000256" key="5">
    <source>
        <dbReference type="ARBA" id="ARBA00022741"/>
    </source>
</evidence>
<keyword evidence="3 8" id="KW-0436">Ligase</keyword>
<keyword evidence="4 8" id="KW-0819">tRNA processing</keyword>
<keyword evidence="11" id="KW-1185">Reference proteome</keyword>
<evidence type="ECO:0000256" key="7">
    <source>
        <dbReference type="ARBA" id="ARBA00048539"/>
    </source>
</evidence>
<dbReference type="EC" id="6.3.4.19" evidence="8"/>
<keyword evidence="2 8" id="KW-0963">Cytoplasm</keyword>
<dbReference type="Pfam" id="PF11734">
    <property type="entry name" value="TilS_C"/>
    <property type="match status" value="1"/>
</dbReference>
<comment type="caution">
    <text evidence="10">The sequence shown here is derived from an EMBL/GenBank/DDBJ whole genome shotgun (WGS) entry which is preliminary data.</text>
</comment>
<dbReference type="EMBL" id="AEEH01000047">
    <property type="protein sequence ID" value="EFM24850.1"/>
    <property type="molecule type" value="Genomic_DNA"/>
</dbReference>
<dbReference type="GO" id="GO:0005737">
    <property type="term" value="C:cytoplasm"/>
    <property type="evidence" value="ECO:0007669"/>
    <property type="project" value="UniProtKB-SubCell"/>
</dbReference>
<gene>
    <name evidence="8 10" type="primary">tilS</name>
    <name evidence="10" type="ORF">HMPREF9225_1421</name>
</gene>
<dbReference type="RefSeq" id="WP_008902211.1">
    <property type="nucleotide sequence ID" value="NZ_GL397071.1"/>
</dbReference>
<dbReference type="InterPro" id="IPR012094">
    <property type="entry name" value="tRNA_Ile_lys_synt"/>
</dbReference>
<dbReference type="Pfam" id="PF01171">
    <property type="entry name" value="ATP_bind_3"/>
    <property type="match status" value="1"/>
</dbReference>
<evidence type="ECO:0000259" key="9">
    <source>
        <dbReference type="SMART" id="SM00977"/>
    </source>
</evidence>
<dbReference type="GO" id="GO:0032267">
    <property type="term" value="F:tRNA(Ile)-lysidine synthase activity"/>
    <property type="evidence" value="ECO:0007669"/>
    <property type="project" value="UniProtKB-EC"/>
</dbReference>
<dbReference type="InterPro" id="IPR014729">
    <property type="entry name" value="Rossmann-like_a/b/a_fold"/>
</dbReference>
<dbReference type="PANTHER" id="PTHR43033:SF1">
    <property type="entry name" value="TRNA(ILE)-LYSIDINE SYNTHASE-RELATED"/>
    <property type="match status" value="1"/>
</dbReference>
<dbReference type="NCBIfam" id="TIGR02432">
    <property type="entry name" value="lysidine_TilS_N"/>
    <property type="match status" value="1"/>
</dbReference>
<dbReference type="Proteomes" id="UP000003280">
    <property type="component" value="Unassembled WGS sequence"/>
</dbReference>
<keyword evidence="5 8" id="KW-0547">Nucleotide-binding</keyword>
<evidence type="ECO:0000256" key="2">
    <source>
        <dbReference type="ARBA" id="ARBA00022490"/>
    </source>
</evidence>
<dbReference type="InterPro" id="IPR012796">
    <property type="entry name" value="Lysidine-tRNA-synth_C"/>
</dbReference>
<dbReference type="OrthoDB" id="9807403at2"/>
<comment type="function">
    <text evidence="8">Ligates lysine onto the cytidine present at position 34 of the AUA codon-specific tRNA(Ile) that contains the anticodon CAU, in an ATP-dependent manner. Cytidine is converted to lysidine, thus changing the amino acid specificity of the tRNA from methionine to isoleucine.</text>
</comment>
<reference evidence="10 11" key="1">
    <citation type="submission" date="2010-07" db="EMBL/GenBank/DDBJ databases">
        <authorList>
            <person name="Muzny D."/>
            <person name="Qin X."/>
            <person name="Deng J."/>
            <person name="Jiang H."/>
            <person name="Liu Y."/>
            <person name="Qu J."/>
            <person name="Song X.-Z."/>
            <person name="Zhang L."/>
            <person name="Thornton R."/>
            <person name="Coyle M."/>
            <person name="Francisco L."/>
            <person name="Jackson L."/>
            <person name="Javaid M."/>
            <person name="Korchina V."/>
            <person name="Kovar C."/>
            <person name="Mata R."/>
            <person name="Mathew T."/>
            <person name="Ngo R."/>
            <person name="Nguyen L."/>
            <person name="Nguyen N."/>
            <person name="Okwuonu G."/>
            <person name="Ongeri F."/>
            <person name="Pham C."/>
            <person name="Simmons D."/>
            <person name="Wilczek-Boney K."/>
            <person name="Hale W."/>
            <person name="Jakkamsetti A."/>
            <person name="Pham P."/>
            <person name="Ruth R."/>
            <person name="San Lucas F."/>
            <person name="Warren J."/>
            <person name="Zhang J."/>
            <person name="Zhao Z."/>
            <person name="Zhou C."/>
            <person name="Zhu D."/>
            <person name="Lee S."/>
            <person name="Bess C."/>
            <person name="Blankenburg K."/>
            <person name="Forbes L."/>
            <person name="Fu Q."/>
            <person name="Gubbala S."/>
            <person name="Hirani K."/>
            <person name="Jayaseelan J.C."/>
            <person name="Lara F."/>
            <person name="Munidasa M."/>
            <person name="Palculict T."/>
            <person name="Patil S."/>
            <person name="Pu L.-L."/>
            <person name="Saada N."/>
            <person name="Tang L."/>
            <person name="Weissenberger G."/>
            <person name="Zhu Y."/>
            <person name="Hemphill L."/>
            <person name="Shang Y."/>
            <person name="Youmans B."/>
            <person name="Ayvaz T."/>
            <person name="Ross M."/>
            <person name="Santibanez J."/>
            <person name="Aqrawi P."/>
            <person name="Gross S."/>
            <person name="Joshi V."/>
            <person name="Fowler G."/>
            <person name="Nazareth L."/>
            <person name="Reid J."/>
            <person name="Worley K."/>
            <person name="Petrosino J."/>
            <person name="Highlander S."/>
            <person name="Gibbs R."/>
        </authorList>
    </citation>
    <scope>NUCLEOTIDE SEQUENCE [LARGE SCALE GENOMIC DNA]</scope>
    <source>
        <strain evidence="10 11">ATCC BAA-1640</strain>
    </source>
</reference>
<dbReference type="AlphaFoldDB" id="E0NMN2"/>
<evidence type="ECO:0000256" key="4">
    <source>
        <dbReference type="ARBA" id="ARBA00022694"/>
    </source>
</evidence>
<dbReference type="HAMAP" id="MF_01161">
    <property type="entry name" value="tRNA_Ile_lys_synt"/>
    <property type="match status" value="1"/>
</dbReference>
<evidence type="ECO:0000313" key="11">
    <source>
        <dbReference type="Proteomes" id="UP000003280"/>
    </source>
</evidence>
<keyword evidence="6 8" id="KW-0067">ATP-binding</keyword>
<feature type="domain" description="Lysidine-tRNA(Ile) synthetase C-terminal" evidence="9">
    <location>
        <begin position="357"/>
        <end position="427"/>
    </location>
</feature>
<accession>E0NMN2</accession>
<comment type="similarity">
    <text evidence="8">Belongs to the tRNA(Ile)-lysidine synthase family.</text>
</comment>
<dbReference type="HOGENOM" id="CLU_018869_0_1_9"/>
<dbReference type="eggNOG" id="COG0037">
    <property type="taxonomic scope" value="Bacteria"/>
</dbReference>
<dbReference type="SUPFAM" id="SSF56037">
    <property type="entry name" value="PheT/TilS domain"/>
    <property type="match status" value="1"/>
</dbReference>
<proteinExistence type="inferred from homology"/>
<dbReference type="STRING" id="862517.HMPREF9225_1421"/>
<dbReference type="Gene3D" id="3.40.50.620">
    <property type="entry name" value="HUPs"/>
    <property type="match status" value="1"/>
</dbReference>
<dbReference type="NCBIfam" id="TIGR02433">
    <property type="entry name" value="lysidine_TilS_C"/>
    <property type="match status" value="1"/>
</dbReference>
<evidence type="ECO:0000256" key="6">
    <source>
        <dbReference type="ARBA" id="ARBA00022840"/>
    </source>
</evidence>
<dbReference type="InterPro" id="IPR012795">
    <property type="entry name" value="tRNA_Ile_lys_synt_N"/>
</dbReference>
<feature type="binding site" evidence="8">
    <location>
        <begin position="26"/>
        <end position="31"/>
    </location>
    <ligand>
        <name>ATP</name>
        <dbReference type="ChEBI" id="CHEBI:30616"/>
    </ligand>
</feature>
<evidence type="ECO:0000313" key="10">
    <source>
        <dbReference type="EMBL" id="EFM24850.1"/>
    </source>
</evidence>
<protein>
    <recommendedName>
        <fullName evidence="8">tRNA(Ile)-lysidine synthase</fullName>
        <ecNumber evidence="8">6.3.4.19</ecNumber>
    </recommendedName>
    <alternativeName>
        <fullName evidence="8">tRNA(Ile)-2-lysyl-cytidine synthase</fullName>
    </alternativeName>
    <alternativeName>
        <fullName evidence="8">tRNA(Ile)-lysidine synthetase</fullName>
    </alternativeName>
</protein>
<dbReference type="GO" id="GO:0005524">
    <property type="term" value="F:ATP binding"/>
    <property type="evidence" value="ECO:0007669"/>
    <property type="project" value="UniProtKB-UniRule"/>
</dbReference>
<sequence length="434" mass="50906">MFKKFLETIKSENLIKKGDRILVGLSGGADSVYLLRALLYIKDDYNLYISCAHINHGIRETALRDEDFVKNLCDKFDVPLYINHINMNELAAKYKITSEEAGRKARYDFFDSIENIDKIALAHNLDDNAETVLFRIIRGTGLQGLTGIPISRDKIIRPILNTNRLTIENELKSMGQEYMIDETNLSNDYTRNKIRNLLIPLIESEFNSKFKDALIRLRNNSLDSIEIIDNIELNFKIEKSLSVDKLLELSRPERYLIYRKYLEKYYSNVDLSLVHFEAIDSLIYLKNNSGVDLASNLRFVRYNDELSILKDTYKKGIILKETFLKMGINKTDFGIFYISDKETENSFTLPKYFIDDLKVRSRKPGDRFIPKGFNGTKKLKDFFNDIKVPPFKRDFVPIILFKEEIVCVVPYRKAEYDDTNEKIWIRWEKYERND</sequence>
<comment type="catalytic activity">
    <reaction evidence="7 8">
        <text>cytidine(34) in tRNA(Ile2) + L-lysine + ATP = lysidine(34) in tRNA(Ile2) + AMP + diphosphate + H(+)</text>
        <dbReference type="Rhea" id="RHEA:43744"/>
        <dbReference type="Rhea" id="RHEA-COMP:10625"/>
        <dbReference type="Rhea" id="RHEA-COMP:10670"/>
        <dbReference type="ChEBI" id="CHEBI:15378"/>
        <dbReference type="ChEBI" id="CHEBI:30616"/>
        <dbReference type="ChEBI" id="CHEBI:32551"/>
        <dbReference type="ChEBI" id="CHEBI:33019"/>
        <dbReference type="ChEBI" id="CHEBI:82748"/>
        <dbReference type="ChEBI" id="CHEBI:83665"/>
        <dbReference type="ChEBI" id="CHEBI:456215"/>
        <dbReference type="EC" id="6.3.4.19"/>
    </reaction>
</comment>
<name>E0NMN2_9FIRM</name>
<dbReference type="SUPFAM" id="SSF52402">
    <property type="entry name" value="Adenine nucleotide alpha hydrolases-like"/>
    <property type="match status" value="1"/>
</dbReference>
<evidence type="ECO:0000256" key="8">
    <source>
        <dbReference type="HAMAP-Rule" id="MF_01161"/>
    </source>
</evidence>
<dbReference type="PANTHER" id="PTHR43033">
    <property type="entry name" value="TRNA(ILE)-LYSIDINE SYNTHASE-RELATED"/>
    <property type="match status" value="1"/>
</dbReference>
<dbReference type="CDD" id="cd01992">
    <property type="entry name" value="TilS_N"/>
    <property type="match status" value="1"/>
</dbReference>
<comment type="subcellular location">
    <subcellularLocation>
        <location evidence="1 8">Cytoplasm</location>
    </subcellularLocation>
</comment>
<evidence type="ECO:0000256" key="1">
    <source>
        <dbReference type="ARBA" id="ARBA00004496"/>
    </source>
</evidence>
<organism evidence="10 11">
    <name type="scientific">Peptoniphilus duerdenii ATCC BAA-1640</name>
    <dbReference type="NCBI Taxonomy" id="862517"/>
    <lineage>
        <taxon>Bacteria</taxon>
        <taxon>Bacillati</taxon>
        <taxon>Bacillota</taxon>
        <taxon>Tissierellia</taxon>
        <taxon>Tissierellales</taxon>
        <taxon>Peptoniphilaceae</taxon>
        <taxon>Peptoniphilus</taxon>
    </lineage>
</organism>
<dbReference type="SMART" id="SM00977">
    <property type="entry name" value="TilS_C"/>
    <property type="match status" value="1"/>
</dbReference>
<comment type="domain">
    <text evidence="8">The N-terminal region contains the highly conserved SGGXDS motif, predicted to be a P-loop motif involved in ATP binding.</text>
</comment>
<dbReference type="InterPro" id="IPR011063">
    <property type="entry name" value="TilS/TtcA_N"/>
</dbReference>
<evidence type="ECO:0000256" key="3">
    <source>
        <dbReference type="ARBA" id="ARBA00022598"/>
    </source>
</evidence>
<dbReference type="GO" id="GO:0006400">
    <property type="term" value="P:tRNA modification"/>
    <property type="evidence" value="ECO:0007669"/>
    <property type="project" value="UniProtKB-UniRule"/>
</dbReference>